<protein>
    <submittedName>
        <fullName evidence="2">Uncharacterized protein</fullName>
    </submittedName>
</protein>
<dbReference type="AlphaFoldDB" id="D7B4K7"/>
<organism evidence="2 3">
    <name type="scientific">Nocardiopsis dassonvillei (strain ATCC 23218 / DSM 43111 / CIP 107115 / JCM 7437 / KCTC 9190 / NBRC 14626 / NCTC 10488 / NRRL B-5397 / IMRU 509)</name>
    <name type="common">Actinomadura dassonvillei</name>
    <dbReference type="NCBI Taxonomy" id="446468"/>
    <lineage>
        <taxon>Bacteria</taxon>
        <taxon>Bacillati</taxon>
        <taxon>Actinomycetota</taxon>
        <taxon>Actinomycetes</taxon>
        <taxon>Streptosporangiales</taxon>
        <taxon>Nocardiopsidaceae</taxon>
        <taxon>Nocardiopsis</taxon>
    </lineage>
</organism>
<feature type="transmembrane region" description="Helical" evidence="1">
    <location>
        <begin position="25"/>
        <end position="45"/>
    </location>
</feature>
<dbReference type="HOGENOM" id="CLU_2881346_0_0_11"/>
<reference evidence="2 3" key="1">
    <citation type="journal article" date="2010" name="Stand. Genomic Sci.">
        <title>Complete genome sequence of Nocardiopsis dassonvillei type strain (IMRU 509).</title>
        <authorList>
            <person name="Sun H."/>
            <person name="Lapidus A."/>
            <person name="Nolan M."/>
            <person name="Lucas S."/>
            <person name="Del Rio T.G."/>
            <person name="Tice H."/>
            <person name="Cheng J.F."/>
            <person name="Tapia R."/>
            <person name="Han C."/>
            <person name="Goodwin L."/>
            <person name="Pitluck S."/>
            <person name="Pagani I."/>
            <person name="Ivanova N."/>
            <person name="Mavromatis K."/>
            <person name="Mikhailova N."/>
            <person name="Pati A."/>
            <person name="Chen A."/>
            <person name="Palaniappan K."/>
            <person name="Land M."/>
            <person name="Hauser L."/>
            <person name="Chang Y.J."/>
            <person name="Jeffries C.D."/>
            <person name="Djao O.D."/>
            <person name="Rohde M."/>
            <person name="Sikorski J."/>
            <person name="Goker M."/>
            <person name="Woyke T."/>
            <person name="Bristow J."/>
            <person name="Eisen J.A."/>
            <person name="Markowitz V."/>
            <person name="Hugenholtz P."/>
            <person name="Kyrpides N.C."/>
            <person name="Klenk H.P."/>
        </authorList>
    </citation>
    <scope>NUCLEOTIDE SEQUENCE [LARGE SCALE GENOMIC DNA]</scope>
    <source>
        <strain evidence="3">ATCC 23218 / DSM 43111 / CIP 107115 / JCM 7437 / KCTC 9190 / NBRC 14626 / NCTC 10488 / NRRL B-5397 / IMRU 509</strain>
    </source>
</reference>
<dbReference type="Proteomes" id="UP000002219">
    <property type="component" value="Chromosome 1"/>
</dbReference>
<evidence type="ECO:0000313" key="3">
    <source>
        <dbReference type="Proteomes" id="UP000002219"/>
    </source>
</evidence>
<keyword evidence="1" id="KW-1133">Transmembrane helix</keyword>
<dbReference type="KEGG" id="nda:Ndas_1618"/>
<keyword evidence="1" id="KW-0812">Transmembrane</keyword>
<accession>D7B4K7</accession>
<dbReference type="RefSeq" id="WP_013152654.1">
    <property type="nucleotide sequence ID" value="NC_014210.1"/>
</dbReference>
<dbReference type="GeneID" id="91484223"/>
<proteinExistence type="predicted"/>
<dbReference type="EMBL" id="CP002040">
    <property type="protein sequence ID" value="ADH67047.1"/>
    <property type="molecule type" value="Genomic_DNA"/>
</dbReference>
<evidence type="ECO:0000313" key="2">
    <source>
        <dbReference type="EMBL" id="ADH67047.1"/>
    </source>
</evidence>
<dbReference type="STRING" id="446468.Ndas_1618"/>
<keyword evidence="1" id="KW-0472">Membrane</keyword>
<gene>
    <name evidence="2" type="ordered locus">Ndas_1618</name>
</gene>
<sequence>MVSSLGYAAFPGGQPPLGLLGGLYGIQQAILVVYAALVSAFLAAGSTRRATGAGKAGDPGGPR</sequence>
<name>D7B4K7_NOCDD</name>
<keyword evidence="3" id="KW-1185">Reference proteome</keyword>
<evidence type="ECO:0000256" key="1">
    <source>
        <dbReference type="SAM" id="Phobius"/>
    </source>
</evidence>